<accession>A0A1T4MA37</accession>
<dbReference type="OrthoDB" id="2111454at2"/>
<feature type="transmembrane region" description="Helical" evidence="6">
    <location>
        <begin position="286"/>
        <end position="305"/>
    </location>
</feature>
<evidence type="ECO:0000256" key="3">
    <source>
        <dbReference type="ARBA" id="ARBA00022692"/>
    </source>
</evidence>
<comment type="subcellular location">
    <subcellularLocation>
        <location evidence="1">Cell membrane</location>
        <topology evidence="1">Multi-pass membrane protein</topology>
    </subcellularLocation>
</comment>
<keyword evidence="5 6" id="KW-0472">Membrane</keyword>
<feature type="transmembrane region" description="Helical" evidence="6">
    <location>
        <begin position="343"/>
        <end position="363"/>
    </location>
</feature>
<feature type="transmembrane region" description="Helical" evidence="6">
    <location>
        <begin position="312"/>
        <end position="331"/>
    </location>
</feature>
<evidence type="ECO:0000256" key="5">
    <source>
        <dbReference type="ARBA" id="ARBA00023136"/>
    </source>
</evidence>
<feature type="transmembrane region" description="Helical" evidence="6">
    <location>
        <begin position="102"/>
        <end position="123"/>
    </location>
</feature>
<evidence type="ECO:0000256" key="1">
    <source>
        <dbReference type="ARBA" id="ARBA00004651"/>
    </source>
</evidence>
<feature type="transmembrane region" description="Helical" evidence="6">
    <location>
        <begin position="59"/>
        <end position="81"/>
    </location>
</feature>
<evidence type="ECO:0000256" key="2">
    <source>
        <dbReference type="ARBA" id="ARBA00022475"/>
    </source>
</evidence>
<dbReference type="STRING" id="142842.SAMN02745118_01397"/>
<dbReference type="GO" id="GO:0043190">
    <property type="term" value="C:ATP-binding cassette (ABC) transporter complex"/>
    <property type="evidence" value="ECO:0007669"/>
    <property type="project" value="TreeGrafter"/>
</dbReference>
<evidence type="ECO:0000313" key="8">
    <source>
        <dbReference type="Proteomes" id="UP000190625"/>
    </source>
</evidence>
<name>A0A1T4MA37_9FIRM</name>
<keyword evidence="4 6" id="KW-1133">Transmembrane helix</keyword>
<gene>
    <name evidence="7" type="ORF">SAMN02745118_01397</name>
</gene>
<dbReference type="PANTHER" id="PTHR33529">
    <property type="entry name" value="SLR0882 PROTEIN-RELATED"/>
    <property type="match status" value="1"/>
</dbReference>
<reference evidence="8" key="1">
    <citation type="submission" date="2017-02" db="EMBL/GenBank/DDBJ databases">
        <authorList>
            <person name="Varghese N."/>
            <person name="Submissions S."/>
        </authorList>
    </citation>
    <scope>NUCLEOTIDE SEQUENCE [LARGE SCALE GENOMIC DNA]</scope>
    <source>
        <strain evidence="8">ATCC BAA-73</strain>
    </source>
</reference>
<keyword evidence="8" id="KW-1185">Reference proteome</keyword>
<sequence>MKKYLSIKIIDRYIMKEFFGLFIAGVAVIVVIMLSNFLFQLADMIVVEDVSKIVVLKLLYYKLPETVVQTFPIAILFAVMVGMGRLSSDNEFVAIRMGGVSLYRFIVPLLILGILISIMTYYFNEQIVPWSNRRAENIIQQSILETTVPEIKDNVFFKGPNDNRLFYVKHYSKHSSILKKIVILDYASTKIYPKMITAETGTITKTGWQLRNGIIHIYNKNGHSVSEREFNRMDIKIVQSNQMDNSFTDQKTPSEMNRAELKKEINILKDSGLQVDSLLVDYHLKLAKPFIALIFILIGTPLSLITKSNRALNTVLTVIIMFLYYITLSLVRSLGRNEFLPTLMAAWLPNIIFGLIGLILLIWKEEFYKLLSKFNLFSS</sequence>
<dbReference type="EMBL" id="FUWM01000010">
    <property type="protein sequence ID" value="SJZ63726.1"/>
    <property type="molecule type" value="Genomic_DNA"/>
</dbReference>
<evidence type="ECO:0000313" key="7">
    <source>
        <dbReference type="EMBL" id="SJZ63726.1"/>
    </source>
</evidence>
<protein>
    <submittedName>
        <fullName evidence="7">Lipopolysaccharide export system permease protein</fullName>
    </submittedName>
</protein>
<dbReference type="PANTHER" id="PTHR33529:SF6">
    <property type="entry name" value="YJGP_YJGQ FAMILY PERMEASE"/>
    <property type="match status" value="1"/>
</dbReference>
<keyword evidence="3 6" id="KW-0812">Transmembrane</keyword>
<dbReference type="AlphaFoldDB" id="A0A1T4MA37"/>
<dbReference type="Pfam" id="PF03739">
    <property type="entry name" value="LptF_LptG"/>
    <property type="match status" value="1"/>
</dbReference>
<keyword evidence="2" id="KW-1003">Cell membrane</keyword>
<feature type="transmembrane region" description="Helical" evidence="6">
    <location>
        <begin position="21"/>
        <end position="39"/>
    </location>
</feature>
<evidence type="ECO:0000256" key="4">
    <source>
        <dbReference type="ARBA" id="ARBA00022989"/>
    </source>
</evidence>
<dbReference type="Proteomes" id="UP000190625">
    <property type="component" value="Unassembled WGS sequence"/>
</dbReference>
<dbReference type="InterPro" id="IPR005495">
    <property type="entry name" value="LptG/LptF_permease"/>
</dbReference>
<dbReference type="GO" id="GO:0015920">
    <property type="term" value="P:lipopolysaccharide transport"/>
    <property type="evidence" value="ECO:0007669"/>
    <property type="project" value="TreeGrafter"/>
</dbReference>
<dbReference type="RefSeq" id="WP_159442913.1">
    <property type="nucleotide sequence ID" value="NZ_FUWM01000010.1"/>
</dbReference>
<proteinExistence type="predicted"/>
<organism evidence="7 8">
    <name type="scientific">Selenihalanaerobacter shriftii</name>
    <dbReference type="NCBI Taxonomy" id="142842"/>
    <lineage>
        <taxon>Bacteria</taxon>
        <taxon>Bacillati</taxon>
        <taxon>Bacillota</taxon>
        <taxon>Clostridia</taxon>
        <taxon>Halanaerobiales</taxon>
        <taxon>Halobacteroidaceae</taxon>
        <taxon>Selenihalanaerobacter</taxon>
    </lineage>
</organism>
<evidence type="ECO:0000256" key="6">
    <source>
        <dbReference type="SAM" id="Phobius"/>
    </source>
</evidence>